<dbReference type="Proteomes" id="UP000887013">
    <property type="component" value="Unassembled WGS sequence"/>
</dbReference>
<name>A0A8X6QRD6_NEPPI</name>
<keyword evidence="3" id="KW-1185">Reference proteome</keyword>
<dbReference type="AlphaFoldDB" id="A0A8X6QRD6"/>
<accession>A0A8X6QRD6</accession>
<protein>
    <submittedName>
        <fullName evidence="2">Uncharacterized protein</fullName>
    </submittedName>
</protein>
<feature type="region of interest" description="Disordered" evidence="1">
    <location>
        <begin position="1"/>
        <end position="44"/>
    </location>
</feature>
<feature type="compositionally biased region" description="Basic and acidic residues" evidence="1">
    <location>
        <begin position="1"/>
        <end position="11"/>
    </location>
</feature>
<organism evidence="2 3">
    <name type="scientific">Nephila pilipes</name>
    <name type="common">Giant wood spider</name>
    <name type="synonym">Nephila maculata</name>
    <dbReference type="NCBI Taxonomy" id="299642"/>
    <lineage>
        <taxon>Eukaryota</taxon>
        <taxon>Metazoa</taxon>
        <taxon>Ecdysozoa</taxon>
        <taxon>Arthropoda</taxon>
        <taxon>Chelicerata</taxon>
        <taxon>Arachnida</taxon>
        <taxon>Araneae</taxon>
        <taxon>Araneomorphae</taxon>
        <taxon>Entelegynae</taxon>
        <taxon>Araneoidea</taxon>
        <taxon>Nephilidae</taxon>
        <taxon>Nephila</taxon>
    </lineage>
</organism>
<reference evidence="2" key="1">
    <citation type="submission" date="2020-08" db="EMBL/GenBank/DDBJ databases">
        <title>Multicomponent nature underlies the extraordinary mechanical properties of spider dragline silk.</title>
        <authorList>
            <person name="Kono N."/>
            <person name="Nakamura H."/>
            <person name="Mori M."/>
            <person name="Yoshida Y."/>
            <person name="Ohtoshi R."/>
            <person name="Malay A.D."/>
            <person name="Moran D.A.P."/>
            <person name="Tomita M."/>
            <person name="Numata K."/>
            <person name="Arakawa K."/>
        </authorList>
    </citation>
    <scope>NUCLEOTIDE SEQUENCE</scope>
</reference>
<evidence type="ECO:0000313" key="2">
    <source>
        <dbReference type="EMBL" id="GFU38717.1"/>
    </source>
</evidence>
<sequence>MVANSKEDAGRRRPNSLQTEDRFSVGLKDGVGRRHQGRSSAMSLLARKYPKALNQRVDLKMNRPGPNGD</sequence>
<evidence type="ECO:0000256" key="1">
    <source>
        <dbReference type="SAM" id="MobiDB-lite"/>
    </source>
</evidence>
<evidence type="ECO:0000313" key="3">
    <source>
        <dbReference type="Proteomes" id="UP000887013"/>
    </source>
</evidence>
<comment type="caution">
    <text evidence="2">The sequence shown here is derived from an EMBL/GenBank/DDBJ whole genome shotgun (WGS) entry which is preliminary data.</text>
</comment>
<gene>
    <name evidence="2" type="ORF">NPIL_247361</name>
</gene>
<dbReference type="EMBL" id="BMAW01035189">
    <property type="protein sequence ID" value="GFU38717.1"/>
    <property type="molecule type" value="Genomic_DNA"/>
</dbReference>
<proteinExistence type="predicted"/>